<name>A0A835EBS6_9POAL</name>
<dbReference type="OrthoDB" id="202203at2759"/>
<dbReference type="SUPFAM" id="SSF51905">
    <property type="entry name" value="FAD/NAD(P)-binding domain"/>
    <property type="match status" value="1"/>
</dbReference>
<sequence>MSGKARVVVVGGGVAGALLAKIMQGHADVVLLDPKEYLEIPWAELRSMVEPSFAERSLIYHKDYLTDATIVTSSAVDITKDAVLTADGQSLPYDYLVIATGHALNSPGSRAERIKEFQRDNEKIQSSDSVLIIGGGPTGVELAGEIVVDYPEKKVTLIHRGPRLLKFIGDKASKKSLDWLTSKKVDVLLQQSVDLGSLSDTDKEIKQGYLAQKHALLVAKNLKLLIKGSPNTKLATYSTGYPLALVSLGRNEGVAQLPFLTLIGCLPGKIKSRDLFISKTRKQMGLNG</sequence>
<keyword evidence="4" id="KW-0560">Oxidoreductase</keyword>
<dbReference type="PANTHER" id="PTHR43735:SF3">
    <property type="entry name" value="FERROPTOSIS SUPPRESSOR PROTEIN 1"/>
    <property type="match status" value="1"/>
</dbReference>
<dbReference type="GO" id="GO:0050660">
    <property type="term" value="F:flavin adenine dinucleotide binding"/>
    <property type="evidence" value="ECO:0007669"/>
    <property type="project" value="TreeGrafter"/>
</dbReference>
<organism evidence="6 7">
    <name type="scientific">Digitaria exilis</name>
    <dbReference type="NCBI Taxonomy" id="1010633"/>
    <lineage>
        <taxon>Eukaryota</taxon>
        <taxon>Viridiplantae</taxon>
        <taxon>Streptophyta</taxon>
        <taxon>Embryophyta</taxon>
        <taxon>Tracheophyta</taxon>
        <taxon>Spermatophyta</taxon>
        <taxon>Magnoliopsida</taxon>
        <taxon>Liliopsida</taxon>
        <taxon>Poales</taxon>
        <taxon>Poaceae</taxon>
        <taxon>PACMAD clade</taxon>
        <taxon>Panicoideae</taxon>
        <taxon>Panicodae</taxon>
        <taxon>Paniceae</taxon>
        <taxon>Anthephorinae</taxon>
        <taxon>Digitaria</taxon>
    </lineage>
</organism>
<dbReference type="GO" id="GO:0005737">
    <property type="term" value="C:cytoplasm"/>
    <property type="evidence" value="ECO:0007669"/>
    <property type="project" value="TreeGrafter"/>
</dbReference>
<accession>A0A835EBS6</accession>
<keyword evidence="7" id="KW-1185">Reference proteome</keyword>
<evidence type="ECO:0000256" key="1">
    <source>
        <dbReference type="ARBA" id="ARBA00006442"/>
    </source>
</evidence>
<protein>
    <recommendedName>
        <fullName evidence="5">FAD/NAD(P)-binding domain-containing protein</fullName>
    </recommendedName>
</protein>
<proteinExistence type="inferred from homology"/>
<dbReference type="Proteomes" id="UP000636709">
    <property type="component" value="Unassembled WGS sequence"/>
</dbReference>
<keyword evidence="2" id="KW-0285">Flavoprotein</keyword>
<dbReference type="EMBL" id="JACEFO010002082">
    <property type="protein sequence ID" value="KAF8686024.1"/>
    <property type="molecule type" value="Genomic_DNA"/>
</dbReference>
<dbReference type="AlphaFoldDB" id="A0A835EBS6"/>
<comment type="caution">
    <text evidence="6">The sequence shown here is derived from an EMBL/GenBank/DDBJ whole genome shotgun (WGS) entry which is preliminary data.</text>
</comment>
<feature type="domain" description="FAD/NAD(P)-binding" evidence="5">
    <location>
        <begin position="6"/>
        <end position="194"/>
    </location>
</feature>
<dbReference type="PRINTS" id="PR00368">
    <property type="entry name" value="FADPNR"/>
</dbReference>
<evidence type="ECO:0000256" key="4">
    <source>
        <dbReference type="ARBA" id="ARBA00023002"/>
    </source>
</evidence>
<dbReference type="Gene3D" id="3.50.50.60">
    <property type="entry name" value="FAD/NAD(P)-binding domain"/>
    <property type="match status" value="2"/>
</dbReference>
<evidence type="ECO:0000313" key="6">
    <source>
        <dbReference type="EMBL" id="KAF8686024.1"/>
    </source>
</evidence>
<evidence type="ECO:0000313" key="7">
    <source>
        <dbReference type="Proteomes" id="UP000636709"/>
    </source>
</evidence>
<dbReference type="InterPro" id="IPR023753">
    <property type="entry name" value="FAD/NAD-binding_dom"/>
</dbReference>
<keyword evidence="3" id="KW-0274">FAD</keyword>
<evidence type="ECO:0000256" key="2">
    <source>
        <dbReference type="ARBA" id="ARBA00022630"/>
    </source>
</evidence>
<dbReference type="GO" id="GO:0004174">
    <property type="term" value="F:electron-transferring-flavoprotein dehydrogenase activity"/>
    <property type="evidence" value="ECO:0007669"/>
    <property type="project" value="TreeGrafter"/>
</dbReference>
<gene>
    <name evidence="6" type="ORF">HU200_043955</name>
</gene>
<reference evidence="6" key="1">
    <citation type="submission" date="2020-07" db="EMBL/GenBank/DDBJ databases">
        <title>Genome sequence and genetic diversity analysis of an under-domesticated orphan crop, white fonio (Digitaria exilis).</title>
        <authorList>
            <person name="Bennetzen J.L."/>
            <person name="Chen S."/>
            <person name="Ma X."/>
            <person name="Wang X."/>
            <person name="Yssel A.E.J."/>
            <person name="Chaluvadi S.R."/>
            <person name="Johnson M."/>
            <person name="Gangashetty P."/>
            <person name="Hamidou F."/>
            <person name="Sanogo M.D."/>
            <person name="Zwaenepoel A."/>
            <person name="Wallace J."/>
            <person name="Van De Peer Y."/>
            <person name="Van Deynze A."/>
        </authorList>
    </citation>
    <scope>NUCLEOTIDE SEQUENCE</scope>
    <source>
        <tissue evidence="6">Leaves</tissue>
    </source>
</reference>
<evidence type="ECO:0000259" key="5">
    <source>
        <dbReference type="Pfam" id="PF07992"/>
    </source>
</evidence>
<dbReference type="InterPro" id="IPR036188">
    <property type="entry name" value="FAD/NAD-bd_sf"/>
</dbReference>
<evidence type="ECO:0000256" key="3">
    <source>
        <dbReference type="ARBA" id="ARBA00022827"/>
    </source>
</evidence>
<dbReference type="PANTHER" id="PTHR43735">
    <property type="entry name" value="APOPTOSIS-INDUCING FACTOR 1"/>
    <property type="match status" value="1"/>
</dbReference>
<dbReference type="Pfam" id="PF07992">
    <property type="entry name" value="Pyr_redox_2"/>
    <property type="match status" value="1"/>
</dbReference>
<comment type="similarity">
    <text evidence="1">Belongs to the FAD-dependent oxidoreductase family.</text>
</comment>